<feature type="domain" description="HOOK N-terminal" evidence="6">
    <location>
        <begin position="10"/>
        <end position="110"/>
    </location>
</feature>
<sequence length="826" mass="94439">MPFSPAAQGALLKWVNTFPKEGQPAQSIDELADGIVLGQVLHDIDPTYDTSELDEHIGTSKWLAQKRNLQSVYKGLFKYMRREAPECVPLAQVADFRAIAENPDADGLAQVTPPDPEHWKMKLHRREAKLTKFTLKLAAVLLATAVMNSNEDIRMRAIKKLQTDLGATEQVEIMRIVEQKQQQMTELTARAEKEEAAGDRDPDLKHEEELARLEASLEKKIHELDMAVKRYADLNSRHSYLQESHDLLKAKLTEVETELADLRKLHGADESQKVQTLQRKIDEQASLIASQEEEIENYQNRQRHLEVELEKFKASSQEGQDYKDKYDELAHTMQDLERKANAADRYKQKLAKNREFETEVASLQFELDARKDLDTRLQKALLDRERLQTSEREMLVAMTTIEKSLNDERAHKDQYRQLYEELKIEHDQLVVQNNVNERYVLDLKDQLAAVGEAPRAPSPSSQTGDIGNLERELEQTTNDISKVKLLEAEVDILRHGAASASQADDLRRELDRMKAERDVAMSKYNSIFEKHGVAQEQIDALIANMTGEGLVNGIQEALKLGKLGTLTSDYNRHVAYNSMREQLGQATRELDELKVRNRKLEEEAKDKDRENLSMRTDLDAVGSDRLDALERLKQSDQLIAASLRSELEALRSKYNSLEIENNMHKSQLLDALVAKEKLSKERELEGPPANVAPEGVSQTELDDRVKDYKSKTDKLRDRVKLQKEASFLKALKTTDSLVTQLEKADQERFELQKQLKALESGSALAAQKAAHEQIIKNLQRENAMISTAWYDLTSRLQSNHVVLQRKDQPKSWLNKQRQMVNATPRR</sequence>
<dbReference type="InterPro" id="IPR036872">
    <property type="entry name" value="CH_dom_sf"/>
</dbReference>
<dbReference type="GO" id="GO:0005737">
    <property type="term" value="C:cytoplasm"/>
    <property type="evidence" value="ECO:0007669"/>
    <property type="project" value="UniProtKB-SubCell"/>
</dbReference>
<dbReference type="EMBL" id="JAUJFL010000003">
    <property type="protein sequence ID" value="KAK2607713.1"/>
    <property type="molecule type" value="Genomic_DNA"/>
</dbReference>
<evidence type="ECO:0000313" key="7">
    <source>
        <dbReference type="EMBL" id="KAK2607713.1"/>
    </source>
</evidence>
<keyword evidence="8" id="KW-1185">Reference proteome</keyword>
<evidence type="ECO:0000256" key="4">
    <source>
        <dbReference type="SAM" id="Coils"/>
    </source>
</evidence>
<dbReference type="AlphaFoldDB" id="A0AAD9SHN2"/>
<dbReference type="GO" id="GO:0008017">
    <property type="term" value="F:microtubule binding"/>
    <property type="evidence" value="ECO:0007669"/>
    <property type="project" value="TreeGrafter"/>
</dbReference>
<dbReference type="GO" id="GO:0051959">
    <property type="term" value="F:dynein light intermediate chain binding"/>
    <property type="evidence" value="ECO:0007669"/>
    <property type="project" value="TreeGrafter"/>
</dbReference>
<accession>A0AAD9SHN2</accession>
<organism evidence="7 8">
    <name type="scientific">Phomopsis amygdali</name>
    <name type="common">Fusicoccum amygdali</name>
    <dbReference type="NCBI Taxonomy" id="1214568"/>
    <lineage>
        <taxon>Eukaryota</taxon>
        <taxon>Fungi</taxon>
        <taxon>Dikarya</taxon>
        <taxon>Ascomycota</taxon>
        <taxon>Pezizomycotina</taxon>
        <taxon>Sordariomycetes</taxon>
        <taxon>Sordariomycetidae</taxon>
        <taxon>Diaporthales</taxon>
        <taxon>Diaporthaceae</taxon>
        <taxon>Diaporthe</taxon>
    </lineage>
</organism>
<feature type="coiled-coil region" evidence="4">
    <location>
        <begin position="466"/>
        <end position="523"/>
    </location>
</feature>
<evidence type="ECO:0000256" key="2">
    <source>
        <dbReference type="ARBA" id="ARBA00022490"/>
    </source>
</evidence>
<evidence type="ECO:0000256" key="3">
    <source>
        <dbReference type="ARBA" id="ARBA00023054"/>
    </source>
</evidence>
<dbReference type="InterPro" id="IPR043936">
    <property type="entry name" value="HOOK_N"/>
</dbReference>
<gene>
    <name evidence="7" type="ORF">N8I77_006374</name>
</gene>
<evidence type="ECO:0000259" key="6">
    <source>
        <dbReference type="Pfam" id="PF19047"/>
    </source>
</evidence>
<comment type="subcellular location">
    <subcellularLocation>
        <location evidence="1">Cytoplasm</location>
    </subcellularLocation>
</comment>
<evidence type="ECO:0000256" key="1">
    <source>
        <dbReference type="ARBA" id="ARBA00004496"/>
    </source>
</evidence>
<reference evidence="7" key="1">
    <citation type="submission" date="2023-06" db="EMBL/GenBank/DDBJ databases">
        <authorList>
            <person name="Noh H."/>
        </authorList>
    </citation>
    <scope>NUCLEOTIDE SEQUENCE</scope>
    <source>
        <strain evidence="7">DUCC20226</strain>
    </source>
</reference>
<feature type="region of interest" description="Disordered" evidence="5">
    <location>
        <begin position="807"/>
        <end position="826"/>
    </location>
</feature>
<dbReference type="Pfam" id="PF19047">
    <property type="entry name" value="HOOK_N"/>
    <property type="match status" value="1"/>
</dbReference>
<feature type="compositionally biased region" description="Polar residues" evidence="5">
    <location>
        <begin position="811"/>
        <end position="826"/>
    </location>
</feature>
<dbReference type="SUPFAM" id="SSF116907">
    <property type="entry name" value="Hook domain"/>
    <property type="match status" value="1"/>
</dbReference>
<keyword evidence="2" id="KW-0963">Cytoplasm</keyword>
<proteinExistence type="predicted"/>
<feature type="coiled-coil region" evidence="4">
    <location>
        <begin position="177"/>
        <end position="353"/>
    </location>
</feature>
<dbReference type="Proteomes" id="UP001265746">
    <property type="component" value="Unassembled WGS sequence"/>
</dbReference>
<dbReference type="GO" id="GO:0031122">
    <property type="term" value="P:cytoplasmic microtubule organization"/>
    <property type="evidence" value="ECO:0007669"/>
    <property type="project" value="TreeGrafter"/>
</dbReference>
<dbReference type="GO" id="GO:0005815">
    <property type="term" value="C:microtubule organizing center"/>
    <property type="evidence" value="ECO:0007669"/>
    <property type="project" value="TreeGrafter"/>
</dbReference>
<evidence type="ECO:0000313" key="8">
    <source>
        <dbReference type="Proteomes" id="UP001265746"/>
    </source>
</evidence>
<dbReference type="GO" id="GO:0030705">
    <property type="term" value="P:cytoskeleton-dependent intracellular transport"/>
    <property type="evidence" value="ECO:0007669"/>
    <property type="project" value="InterPro"/>
</dbReference>
<evidence type="ECO:0000256" key="5">
    <source>
        <dbReference type="SAM" id="MobiDB-lite"/>
    </source>
</evidence>
<feature type="coiled-coil region" evidence="4">
    <location>
        <begin position="576"/>
        <end position="667"/>
    </location>
</feature>
<name>A0AAD9SHN2_PHOAM</name>
<dbReference type="PANTHER" id="PTHR18947:SF28">
    <property type="entry name" value="GIRDIN, ISOFORM A"/>
    <property type="match status" value="1"/>
</dbReference>
<dbReference type="PANTHER" id="PTHR18947">
    <property type="entry name" value="HOOK PROTEINS"/>
    <property type="match status" value="1"/>
</dbReference>
<dbReference type="CDD" id="cd22211">
    <property type="entry name" value="HkD_SF"/>
    <property type="match status" value="1"/>
</dbReference>
<dbReference type="Gene3D" id="1.10.418.10">
    <property type="entry name" value="Calponin-like domain"/>
    <property type="match status" value="1"/>
</dbReference>
<comment type="caution">
    <text evidence="7">The sequence shown here is derived from an EMBL/GenBank/DDBJ whole genome shotgun (WGS) entry which is preliminary data.</text>
</comment>
<protein>
    <recommendedName>
        <fullName evidence="6">HOOK N-terminal domain-containing protein</fullName>
    </recommendedName>
</protein>
<keyword evidence="3 4" id="KW-0175">Coiled coil</keyword>
<feature type="coiled-coil region" evidence="4">
    <location>
        <begin position="405"/>
        <end position="432"/>
    </location>
</feature>